<dbReference type="OrthoDB" id="3322489at2"/>
<dbReference type="InterPro" id="IPR041685">
    <property type="entry name" value="AAA_GajA/Old/RecF-like"/>
</dbReference>
<sequence>MDFTIERFKNIEQVQLSVDGIDLLVGGNNAGKSSILQALQFGVSAAQTAAIQGGAWVGNRLSTSIGQSDLVYAPIKDVLSLARNGKLREREDEAIQITYKDGDDACRVTVRKGRNKNILIEVVGRTLGTRLQSVTEPYSALVTGLAGIPAEERFEANIVVRKAAAKGDSNSVFRNILLQLSQAPEKWAAFQQQIEMLFPGYAIQVSYDPNIDEVINCHVERGATQYPIDTCGTGVLQAIQIFAYVNLFAPRLLLLDEPDSHLHPNNQKLLAGALANIAERGTKIVLCSHSKHIIAALADAARFVWLRDGRQEVETDKYEVQALVEIGALNAGERLGNPTHIFLTEDASHDILELLLEASGYDLEQCEIMSYSGCTQIATATALISHLRRTAPNARYVLHRDRDFLPADQLAEFSAKFARMQVSAFLPTGNDLESFFLTREHLAATCAVTVEVADEVLSAAFNTRRAELTAKYVNTVVENQRRAGERPNSGEIAVECANLLTGPHSPAAHGKVLLKAVRDELRNRGIADRLLSLSDHIRIAELVALHANVGAA</sequence>
<dbReference type="InterPro" id="IPR027417">
    <property type="entry name" value="P-loop_NTPase"/>
</dbReference>
<protein>
    <submittedName>
        <fullName evidence="2">ATPase</fullName>
    </submittedName>
</protein>
<evidence type="ECO:0000259" key="1">
    <source>
        <dbReference type="Pfam" id="PF13175"/>
    </source>
</evidence>
<dbReference type="CDD" id="cd00267">
    <property type="entry name" value="ABC_ATPase"/>
    <property type="match status" value="1"/>
</dbReference>
<evidence type="ECO:0000313" key="3">
    <source>
        <dbReference type="Proteomes" id="UP000292939"/>
    </source>
</evidence>
<evidence type="ECO:0000313" key="2">
    <source>
        <dbReference type="EMBL" id="QBK04648.1"/>
    </source>
</evidence>
<dbReference type="KEGG" id="hgr:DW355_07540"/>
<reference evidence="2 3" key="1">
    <citation type="submission" date="2018-07" db="EMBL/GenBank/DDBJ databases">
        <title>Exploring interactions and the metabolic potential of the ultra-small soil bacteria Hylemonella gracilis.</title>
        <authorList>
            <person name="Tyc O."/>
            <person name="Kulkarni P."/>
            <person name="Gawehns F."/>
            <person name="Hundscheid M."/>
            <person name="Zweers H."/>
            <person name="Garbeva P."/>
        </authorList>
    </citation>
    <scope>NUCLEOTIDE SEQUENCE [LARGE SCALE GENOMIC DNA]</scope>
    <source>
        <strain evidence="2 3">NS1</strain>
    </source>
</reference>
<name>A0A4P6UH88_9BURK</name>
<dbReference type="RefSeq" id="WP_131278943.1">
    <property type="nucleotide sequence ID" value="NZ_CP031395.1"/>
</dbReference>
<accession>A0A4P6UH88</accession>
<dbReference type="PANTHER" id="PTHR43581:SF4">
    <property type="entry name" value="ATP_GTP PHOSPHATASE"/>
    <property type="match status" value="1"/>
</dbReference>
<gene>
    <name evidence="2" type="ORF">DW355_07540</name>
</gene>
<dbReference type="PANTHER" id="PTHR43581">
    <property type="entry name" value="ATP/GTP PHOSPHATASE"/>
    <property type="match status" value="1"/>
</dbReference>
<dbReference type="Pfam" id="PF13175">
    <property type="entry name" value="AAA_15"/>
    <property type="match status" value="1"/>
</dbReference>
<dbReference type="AlphaFoldDB" id="A0A4P6UH88"/>
<dbReference type="Proteomes" id="UP000292939">
    <property type="component" value="Chromosome"/>
</dbReference>
<proteinExistence type="predicted"/>
<dbReference type="SUPFAM" id="SSF52540">
    <property type="entry name" value="P-loop containing nucleoside triphosphate hydrolases"/>
    <property type="match status" value="1"/>
</dbReference>
<feature type="domain" description="Endonuclease GajA/Old nuclease/RecF-like AAA" evidence="1">
    <location>
        <begin position="204"/>
        <end position="294"/>
    </location>
</feature>
<dbReference type="InterPro" id="IPR051396">
    <property type="entry name" value="Bact_Antivir_Def_Nuclease"/>
</dbReference>
<organism evidence="2 3">
    <name type="scientific">Hylemonella gracilis</name>
    <dbReference type="NCBI Taxonomy" id="80880"/>
    <lineage>
        <taxon>Bacteria</taxon>
        <taxon>Pseudomonadati</taxon>
        <taxon>Pseudomonadota</taxon>
        <taxon>Betaproteobacteria</taxon>
        <taxon>Burkholderiales</taxon>
        <taxon>Comamonadaceae</taxon>
        <taxon>Hylemonella</taxon>
    </lineage>
</organism>
<dbReference type="EMBL" id="CP031395">
    <property type="protein sequence ID" value="QBK04648.1"/>
    <property type="molecule type" value="Genomic_DNA"/>
</dbReference>
<dbReference type="Gene3D" id="3.40.50.300">
    <property type="entry name" value="P-loop containing nucleotide triphosphate hydrolases"/>
    <property type="match status" value="2"/>
</dbReference>